<evidence type="ECO:0000256" key="6">
    <source>
        <dbReference type="ARBA" id="ARBA00022857"/>
    </source>
</evidence>
<evidence type="ECO:0000256" key="3">
    <source>
        <dbReference type="ARBA" id="ARBA00012228"/>
    </source>
</evidence>
<dbReference type="PROSITE" id="PS51385">
    <property type="entry name" value="YJEF_N"/>
    <property type="match status" value="1"/>
</dbReference>
<reference evidence="12 13" key="1">
    <citation type="submission" date="2016-05" db="EMBL/GenBank/DDBJ databases">
        <title>Nuclear genome of Blastocystis sp. subtype 1 NandII.</title>
        <authorList>
            <person name="Gentekaki E."/>
            <person name="Curtis B."/>
            <person name="Stairs C."/>
            <person name="Eme L."/>
            <person name="Herman E."/>
            <person name="Klimes V."/>
            <person name="Arias M.C."/>
            <person name="Elias M."/>
            <person name="Hilliou F."/>
            <person name="Klute M."/>
            <person name="Malik S.-B."/>
            <person name="Pightling A."/>
            <person name="Rachubinski R."/>
            <person name="Salas D."/>
            <person name="Schlacht A."/>
            <person name="Suga H."/>
            <person name="Archibald J."/>
            <person name="Ball S.G."/>
            <person name="Clark G."/>
            <person name="Dacks J."/>
            <person name="Van Der Giezen M."/>
            <person name="Tsaousis A."/>
            <person name="Roger A."/>
        </authorList>
    </citation>
    <scope>NUCLEOTIDE SEQUENCE [LARGE SCALE GENOMIC DNA]</scope>
    <source>
        <strain evidence="13">ATCC 50177 / NandII</strain>
    </source>
</reference>
<feature type="binding site" evidence="10">
    <location>
        <position position="64"/>
    </location>
    <ligand>
        <name>K(+)</name>
        <dbReference type="ChEBI" id="CHEBI:29103"/>
    </ligand>
</feature>
<keyword evidence="7 10" id="KW-0630">Potassium</keyword>
<dbReference type="HAMAP" id="MF_01966">
    <property type="entry name" value="NADHX_epimerase"/>
    <property type="match status" value="1"/>
</dbReference>
<dbReference type="GO" id="GO:0000166">
    <property type="term" value="F:nucleotide binding"/>
    <property type="evidence" value="ECO:0007669"/>
    <property type="project" value="UniProtKB-KW"/>
</dbReference>
<dbReference type="PANTHER" id="PTHR13232:SF10">
    <property type="entry name" value="NAD(P)H-HYDRATE EPIMERASE"/>
    <property type="match status" value="1"/>
</dbReference>
<dbReference type="STRING" id="478820.A0A196SFB5"/>
<evidence type="ECO:0000256" key="5">
    <source>
        <dbReference type="ARBA" id="ARBA00022741"/>
    </source>
</evidence>
<dbReference type="SUPFAM" id="SSF64153">
    <property type="entry name" value="YjeF N-terminal domain-like"/>
    <property type="match status" value="1"/>
</dbReference>
<keyword evidence="9 10" id="KW-0413">Isomerase</keyword>
<feature type="domain" description="YjeF N-terminal" evidence="11">
    <location>
        <begin position="13"/>
        <end position="224"/>
    </location>
</feature>
<dbReference type="OrthoDB" id="10064708at2759"/>
<dbReference type="InterPro" id="IPR004443">
    <property type="entry name" value="YjeF_N_dom"/>
</dbReference>
<feature type="binding site" evidence="10">
    <location>
        <position position="132"/>
    </location>
    <ligand>
        <name>K(+)</name>
        <dbReference type="ChEBI" id="CHEBI:29103"/>
    </ligand>
</feature>
<dbReference type="GO" id="GO:0005739">
    <property type="term" value="C:mitochondrion"/>
    <property type="evidence" value="ECO:0007669"/>
    <property type="project" value="TreeGrafter"/>
</dbReference>
<evidence type="ECO:0000256" key="9">
    <source>
        <dbReference type="ARBA" id="ARBA00023235"/>
    </source>
</evidence>
<evidence type="ECO:0000256" key="7">
    <source>
        <dbReference type="ARBA" id="ARBA00022958"/>
    </source>
</evidence>
<comment type="catalytic activity">
    <reaction evidence="2 10">
        <text>(6R)-NADPHX = (6S)-NADPHX</text>
        <dbReference type="Rhea" id="RHEA:32227"/>
        <dbReference type="ChEBI" id="CHEBI:64076"/>
        <dbReference type="ChEBI" id="CHEBI:64077"/>
        <dbReference type="EC" id="5.1.99.6"/>
    </reaction>
</comment>
<evidence type="ECO:0000256" key="4">
    <source>
        <dbReference type="ARBA" id="ARBA00022723"/>
    </source>
</evidence>
<feature type="binding site" evidence="10">
    <location>
        <begin position="63"/>
        <end position="67"/>
    </location>
    <ligand>
        <name>(6S)-NADPHX</name>
        <dbReference type="ChEBI" id="CHEBI:64076"/>
    </ligand>
</feature>
<accession>A0A196SFB5</accession>
<keyword evidence="8 10" id="KW-0520">NAD</keyword>
<proteinExistence type="inferred from homology"/>
<dbReference type="Gene3D" id="3.40.50.10260">
    <property type="entry name" value="YjeF N-terminal domain"/>
    <property type="match status" value="1"/>
</dbReference>
<sequence>MSDSLQYVTQQQAKDMDVAVAKEGGFTILQLMEQAGLSCACAISKEYALEAYKRVLVICGPGHNGGDGFVAARHLAIFGYRPTLYYPKKSRNEEDVKMMDMLLKQAIAFGVQTIDALPSAEELAASYDLVVDAILGFSAHGALRAPYDTIIGAVNASSLPVVCIDIPSGWDVDEGDMRKEGICNADMLISLTAPKACARFFKGRFHYLGGRFVAPVVFTQFPIYLPPYSGCEV</sequence>
<evidence type="ECO:0000313" key="13">
    <source>
        <dbReference type="Proteomes" id="UP000078348"/>
    </source>
</evidence>
<comment type="cofactor">
    <cofactor evidence="10">
        <name>K(+)</name>
        <dbReference type="ChEBI" id="CHEBI:29103"/>
    </cofactor>
    <text evidence="10">Binds 1 potassium ion per subunit.</text>
</comment>
<dbReference type="Proteomes" id="UP000078348">
    <property type="component" value="Unassembled WGS sequence"/>
</dbReference>
<dbReference type="GO" id="GO:0046872">
    <property type="term" value="F:metal ion binding"/>
    <property type="evidence" value="ECO:0007669"/>
    <property type="project" value="UniProtKB-KW"/>
</dbReference>
<evidence type="ECO:0000256" key="8">
    <source>
        <dbReference type="ARBA" id="ARBA00023027"/>
    </source>
</evidence>
<keyword evidence="13" id="KW-1185">Reference proteome</keyword>
<feature type="binding site" evidence="10">
    <location>
        <position position="147"/>
    </location>
    <ligand>
        <name>(6S)-NADPHX</name>
        <dbReference type="ChEBI" id="CHEBI:64076"/>
    </ligand>
</feature>
<feature type="binding site" evidence="10">
    <location>
        <position position="168"/>
    </location>
    <ligand>
        <name>K(+)</name>
        <dbReference type="ChEBI" id="CHEBI:29103"/>
    </ligand>
</feature>
<feature type="binding site" evidence="10">
    <location>
        <begin position="136"/>
        <end position="142"/>
    </location>
    <ligand>
        <name>(6S)-NADPHX</name>
        <dbReference type="ChEBI" id="CHEBI:64076"/>
    </ligand>
</feature>
<dbReference type="EC" id="5.1.99.6" evidence="3 10"/>
<evidence type="ECO:0000259" key="11">
    <source>
        <dbReference type="PROSITE" id="PS51385"/>
    </source>
</evidence>
<keyword evidence="4 10" id="KW-0479">Metal-binding</keyword>
<gene>
    <name evidence="12" type="ORF">AV274_2529</name>
</gene>
<keyword evidence="6" id="KW-0521">NADP</keyword>
<feature type="binding site" evidence="10">
    <location>
        <position position="165"/>
    </location>
    <ligand>
        <name>(6S)-NADPHX</name>
        <dbReference type="ChEBI" id="CHEBI:64076"/>
    </ligand>
</feature>
<dbReference type="EMBL" id="LXWW01000119">
    <property type="protein sequence ID" value="OAO15750.1"/>
    <property type="molecule type" value="Genomic_DNA"/>
</dbReference>
<dbReference type="PANTHER" id="PTHR13232">
    <property type="entry name" value="NAD(P)H-HYDRATE EPIMERASE"/>
    <property type="match status" value="1"/>
</dbReference>
<evidence type="ECO:0000256" key="1">
    <source>
        <dbReference type="ARBA" id="ARBA00000013"/>
    </source>
</evidence>
<comment type="caution">
    <text evidence="12">The sequence shown here is derived from an EMBL/GenBank/DDBJ whole genome shotgun (WGS) entry which is preliminary data.</text>
</comment>
<dbReference type="AlphaFoldDB" id="A0A196SFB5"/>
<comment type="similarity">
    <text evidence="10">Belongs to the NnrE/AIBP family.</text>
</comment>
<dbReference type="InterPro" id="IPR036652">
    <property type="entry name" value="YjeF_N_dom_sf"/>
</dbReference>
<dbReference type="NCBIfam" id="TIGR00197">
    <property type="entry name" value="yjeF_nterm"/>
    <property type="match status" value="1"/>
</dbReference>
<comment type="function">
    <text evidence="10">Catalyzes the epimerization of the S- and R-forms of NAD(P)HX, a damaged form of NAD(P)H that is a result of enzymatic or heat-dependent hydration. This is a prerequisite for the S-specific NAD(P)H-hydrate dehydratase to allow the repair of both epimers of NAD(P)HX.</text>
</comment>
<dbReference type="InterPro" id="IPR032976">
    <property type="entry name" value="YJEFN_prot_NAXE-like"/>
</dbReference>
<dbReference type="Pfam" id="PF03853">
    <property type="entry name" value="YjeF_N"/>
    <property type="match status" value="1"/>
</dbReference>
<comment type="catalytic activity">
    <reaction evidence="1 10">
        <text>(6R)-NADHX = (6S)-NADHX</text>
        <dbReference type="Rhea" id="RHEA:32215"/>
        <dbReference type="ChEBI" id="CHEBI:64074"/>
        <dbReference type="ChEBI" id="CHEBI:64075"/>
        <dbReference type="EC" id="5.1.99.6"/>
    </reaction>
</comment>
<evidence type="ECO:0000313" key="12">
    <source>
        <dbReference type="EMBL" id="OAO15750.1"/>
    </source>
</evidence>
<dbReference type="GO" id="GO:0052856">
    <property type="term" value="F:NAD(P)HX epimerase activity"/>
    <property type="evidence" value="ECO:0007669"/>
    <property type="project" value="UniProtKB-UniRule"/>
</dbReference>
<keyword evidence="5 10" id="KW-0547">Nucleotide-binding</keyword>
<organism evidence="12 13">
    <name type="scientific">Blastocystis sp. subtype 1 (strain ATCC 50177 / NandII)</name>
    <dbReference type="NCBI Taxonomy" id="478820"/>
    <lineage>
        <taxon>Eukaryota</taxon>
        <taxon>Sar</taxon>
        <taxon>Stramenopiles</taxon>
        <taxon>Bigyra</taxon>
        <taxon>Opalozoa</taxon>
        <taxon>Opalinata</taxon>
        <taxon>Blastocystidae</taxon>
        <taxon>Blastocystis</taxon>
    </lineage>
</organism>
<protein>
    <recommendedName>
        <fullName evidence="3 10">NAD(P)H-hydrate epimerase</fullName>
        <ecNumber evidence="3 10">5.1.99.6</ecNumber>
    </recommendedName>
    <alternativeName>
        <fullName evidence="10">NAD(P)HX epimerase</fullName>
    </alternativeName>
</protein>
<evidence type="ECO:0000256" key="10">
    <source>
        <dbReference type="HAMAP-Rule" id="MF_03159"/>
    </source>
</evidence>
<evidence type="ECO:0000256" key="2">
    <source>
        <dbReference type="ARBA" id="ARBA00000909"/>
    </source>
</evidence>
<name>A0A196SFB5_BLAHN</name>